<name>A0ABW4I8Z5_9SPHI</name>
<evidence type="ECO:0000313" key="2">
    <source>
        <dbReference type="EMBL" id="MFD1628685.1"/>
    </source>
</evidence>
<dbReference type="EMBL" id="JBHUDG010000003">
    <property type="protein sequence ID" value="MFD1628685.1"/>
    <property type="molecule type" value="Genomic_DNA"/>
</dbReference>
<organism evidence="2 3">
    <name type="scientific">Pseudopedobacter beijingensis</name>
    <dbReference type="NCBI Taxonomy" id="1207056"/>
    <lineage>
        <taxon>Bacteria</taxon>
        <taxon>Pseudomonadati</taxon>
        <taxon>Bacteroidota</taxon>
        <taxon>Sphingobacteriia</taxon>
        <taxon>Sphingobacteriales</taxon>
        <taxon>Sphingobacteriaceae</taxon>
        <taxon>Pseudopedobacter</taxon>
    </lineage>
</organism>
<accession>A0ABW4I8Z5</accession>
<reference evidence="3" key="1">
    <citation type="journal article" date="2019" name="Int. J. Syst. Evol. Microbiol.">
        <title>The Global Catalogue of Microorganisms (GCM) 10K type strain sequencing project: providing services to taxonomists for standard genome sequencing and annotation.</title>
        <authorList>
            <consortium name="The Broad Institute Genomics Platform"/>
            <consortium name="The Broad Institute Genome Sequencing Center for Infectious Disease"/>
            <person name="Wu L."/>
            <person name="Ma J."/>
        </authorList>
    </citation>
    <scope>NUCLEOTIDE SEQUENCE [LARGE SCALE GENOMIC DNA]</scope>
    <source>
        <strain evidence="3">CCUG 53762</strain>
    </source>
</reference>
<comment type="caution">
    <text evidence="2">The sequence shown here is derived from an EMBL/GenBank/DDBJ whole genome shotgun (WGS) entry which is preliminary data.</text>
</comment>
<gene>
    <name evidence="2" type="ORF">ACFSAH_02290</name>
</gene>
<feature type="domain" description="KilA-N DNA-binding" evidence="1">
    <location>
        <begin position="20"/>
        <end position="106"/>
    </location>
</feature>
<evidence type="ECO:0000313" key="3">
    <source>
        <dbReference type="Proteomes" id="UP001597118"/>
    </source>
</evidence>
<proteinExistence type="predicted"/>
<sequence length="190" mass="22761">MAKSTTNKQEVIITEDIILNKIYYIRGQKVMLDTDLAELYGVETKRLKEQVRRNINRFPSHFMMELTREEYNNVLRSHFATLKHGSYSKYLPFAFTEHGLLMLSNVLRSEQAINMSIKIIDVFVKMREMLNNNIELKLEIEQIKNIISLQNKRQDNQDKNIELVFQYLDELTERKERSPQERKKIGYKEW</sequence>
<keyword evidence="3" id="KW-1185">Reference proteome</keyword>
<evidence type="ECO:0000259" key="1">
    <source>
        <dbReference type="Pfam" id="PF10543"/>
    </source>
</evidence>
<dbReference type="RefSeq" id="WP_379661072.1">
    <property type="nucleotide sequence ID" value="NZ_JBHUDG010000003.1"/>
</dbReference>
<dbReference type="Pfam" id="PF10543">
    <property type="entry name" value="ORF6N"/>
    <property type="match status" value="1"/>
</dbReference>
<protein>
    <submittedName>
        <fullName evidence="2">ORF6N domain-containing protein</fullName>
    </submittedName>
</protein>
<dbReference type="Proteomes" id="UP001597118">
    <property type="component" value="Unassembled WGS sequence"/>
</dbReference>
<dbReference type="InterPro" id="IPR018873">
    <property type="entry name" value="KilA-N_DNA-bd_domain"/>
</dbReference>